<feature type="region of interest" description="Disordered" evidence="6">
    <location>
        <begin position="60"/>
        <end position="167"/>
    </location>
</feature>
<feature type="compositionally biased region" description="Basic residues" evidence="6">
    <location>
        <begin position="100"/>
        <end position="110"/>
    </location>
</feature>
<evidence type="ECO:0000256" key="5">
    <source>
        <dbReference type="ARBA" id="ARBA00034125"/>
    </source>
</evidence>
<name>A0A168SLI4_ABSGL</name>
<feature type="transmembrane region" description="Helical" evidence="7">
    <location>
        <begin position="604"/>
        <end position="627"/>
    </location>
</feature>
<keyword evidence="11" id="KW-1185">Reference proteome</keyword>
<dbReference type="PANTHER" id="PTHR31082:SF4">
    <property type="entry name" value="PHEROMONE-REGULATED MEMBRANE PROTEIN 10"/>
    <property type="match status" value="1"/>
</dbReference>
<feature type="region of interest" description="Disordered" evidence="6">
    <location>
        <begin position="1"/>
        <end position="29"/>
    </location>
</feature>
<dbReference type="InParanoid" id="A0A168SLI4"/>
<feature type="transmembrane region" description="Helical" evidence="7">
    <location>
        <begin position="540"/>
        <end position="560"/>
    </location>
</feature>
<sequence>MLGNRFHDAGTPPPLNLPGLGRLGGDDTPSILSVANEEDEDNFYANPTIPPALVFPTKTTAATSEKKQDEATIKTTSQGRRPSHADQAIELVESVTGSNKYKKKRRRRTTRPSVLASLLKLEGRFSTKAPSQQQQQQQPQPSTSETSSSSTVRPPRPPFVKHHSARPLQQLRSIASSRALLQSLGRSTQSARNSGYFDDNDLDKAELGGYDLDSVAERMKITAEIADILERQDFIIKLGKNLVRTGAPTHRIEGAMEKTSKKLEIDGSYFVLPGLIMVSFGDVETHTSETHLIKCSKSLDISKLALVNEVAHQVAKGQISIAEASKRLDDIKNSPPTWNVWMTLVGYTISSAFIAPLFFGGSWTDCWVSALFGLGVGIATYISERIPMFGNVFEMAVTIVVSVITLALNNYVCYSAVALSAVVVALPGYALTSAVMELSAKNLCSGAVHLIHAIMYILFLAFGMGYGSTVWSLTHPGVAVRSMDTCHNPVDPYWYFLILPLTTLGICICFGANIRQYPAFTMNAAVGFVVYYFMSKVVGPTSVITSSVGAFALGLTGNIYGRVTKRLAFVPLIGGIIILVPGSLGVRGAVSLFEDGADNANGTFVFQIIGIALSITLGLFLANICVYPSGRKRSVFLGF</sequence>
<feature type="compositionally biased region" description="Low complexity" evidence="6">
    <location>
        <begin position="130"/>
        <end position="153"/>
    </location>
</feature>
<evidence type="ECO:0008006" key="12">
    <source>
        <dbReference type="Google" id="ProtNLM"/>
    </source>
</evidence>
<evidence type="ECO:0000256" key="2">
    <source>
        <dbReference type="ARBA" id="ARBA00022692"/>
    </source>
</evidence>
<evidence type="ECO:0000256" key="6">
    <source>
        <dbReference type="SAM" id="MobiDB-lite"/>
    </source>
</evidence>
<keyword evidence="2 7" id="KW-0812">Transmembrane</keyword>
<evidence type="ECO:0000313" key="11">
    <source>
        <dbReference type="Proteomes" id="UP000078561"/>
    </source>
</evidence>
<evidence type="ECO:0000256" key="3">
    <source>
        <dbReference type="ARBA" id="ARBA00022989"/>
    </source>
</evidence>
<proteinExistence type="inferred from homology"/>
<feature type="transmembrane region" description="Helical" evidence="7">
    <location>
        <begin position="567"/>
        <end position="584"/>
    </location>
</feature>
<feature type="transmembrane region" description="Helical" evidence="7">
    <location>
        <begin position="389"/>
        <end position="408"/>
    </location>
</feature>
<feature type="transmembrane region" description="Helical" evidence="7">
    <location>
        <begin position="414"/>
        <end position="432"/>
    </location>
</feature>
<evidence type="ECO:0000259" key="8">
    <source>
        <dbReference type="Pfam" id="PF06738"/>
    </source>
</evidence>
<comment type="subcellular location">
    <subcellularLocation>
        <location evidence="1">Membrane</location>
        <topology evidence="1">Multi-pass membrane protein</topology>
    </subcellularLocation>
</comment>
<comment type="similarity">
    <text evidence="5">Belongs to the ThrE exporter (TC 2.A.79) family.</text>
</comment>
<evidence type="ECO:0000313" key="10">
    <source>
        <dbReference type="EMBL" id="SAM08600.1"/>
    </source>
</evidence>
<dbReference type="PANTHER" id="PTHR31082">
    <property type="entry name" value="PHEROMONE-REGULATED MEMBRANE PROTEIN 10"/>
    <property type="match status" value="1"/>
</dbReference>
<dbReference type="GO" id="GO:0016020">
    <property type="term" value="C:membrane"/>
    <property type="evidence" value="ECO:0007669"/>
    <property type="project" value="UniProtKB-SubCell"/>
</dbReference>
<organism evidence="10">
    <name type="scientific">Absidia glauca</name>
    <name type="common">Pin mould</name>
    <dbReference type="NCBI Taxonomy" id="4829"/>
    <lineage>
        <taxon>Eukaryota</taxon>
        <taxon>Fungi</taxon>
        <taxon>Fungi incertae sedis</taxon>
        <taxon>Mucoromycota</taxon>
        <taxon>Mucoromycotina</taxon>
        <taxon>Mucoromycetes</taxon>
        <taxon>Mucorales</taxon>
        <taxon>Cunninghamellaceae</taxon>
        <taxon>Absidia</taxon>
    </lineage>
</organism>
<dbReference type="Proteomes" id="UP000078561">
    <property type="component" value="Unassembled WGS sequence"/>
</dbReference>
<dbReference type="OrthoDB" id="413008at2759"/>
<dbReference type="STRING" id="4829.A0A168SLI4"/>
<dbReference type="InterPro" id="IPR024528">
    <property type="entry name" value="ThrE_2"/>
</dbReference>
<protein>
    <recommendedName>
        <fullName evidence="12">Threonine/serine exporter-like N-terminal domain-containing protein</fullName>
    </recommendedName>
</protein>
<dbReference type="FunCoup" id="A0A168SLI4">
    <property type="interactions" value="4"/>
</dbReference>
<gene>
    <name evidence="10" type="primary">ABSGL_14263.1 scaffold 14385</name>
</gene>
<dbReference type="InterPro" id="IPR051361">
    <property type="entry name" value="ThrE/Ser_Exporter"/>
</dbReference>
<keyword evidence="3 7" id="KW-1133">Transmembrane helix</keyword>
<feature type="transmembrane region" description="Helical" evidence="7">
    <location>
        <begin position="453"/>
        <end position="473"/>
    </location>
</feature>
<dbReference type="GO" id="GO:0022857">
    <property type="term" value="F:transmembrane transporter activity"/>
    <property type="evidence" value="ECO:0007669"/>
    <property type="project" value="InterPro"/>
</dbReference>
<keyword evidence="4 7" id="KW-0472">Membrane</keyword>
<dbReference type="AlphaFoldDB" id="A0A168SLI4"/>
<feature type="domain" description="Threonine/Serine exporter ThrE" evidence="9">
    <location>
        <begin position="497"/>
        <end position="623"/>
    </location>
</feature>
<feature type="transmembrane region" description="Helical" evidence="7">
    <location>
        <begin position="340"/>
        <end position="360"/>
    </location>
</feature>
<dbReference type="Pfam" id="PF12821">
    <property type="entry name" value="ThrE_2"/>
    <property type="match status" value="1"/>
</dbReference>
<dbReference type="OMA" id="QHFIFVP"/>
<feature type="domain" description="Threonine/serine exporter-like N-terminal" evidence="8">
    <location>
        <begin position="233"/>
        <end position="470"/>
    </location>
</feature>
<evidence type="ECO:0000256" key="1">
    <source>
        <dbReference type="ARBA" id="ARBA00004141"/>
    </source>
</evidence>
<accession>A0A168SLI4</accession>
<dbReference type="Pfam" id="PF06738">
    <property type="entry name" value="ThrE"/>
    <property type="match status" value="1"/>
</dbReference>
<feature type="transmembrane region" description="Helical" evidence="7">
    <location>
        <begin position="366"/>
        <end position="382"/>
    </location>
</feature>
<dbReference type="InterPro" id="IPR010619">
    <property type="entry name" value="ThrE-like_N"/>
</dbReference>
<feature type="transmembrane region" description="Helical" evidence="7">
    <location>
        <begin position="493"/>
        <end position="510"/>
    </location>
</feature>
<evidence type="ECO:0000256" key="4">
    <source>
        <dbReference type="ARBA" id="ARBA00023136"/>
    </source>
</evidence>
<dbReference type="EMBL" id="LT554895">
    <property type="protein sequence ID" value="SAM08600.1"/>
    <property type="molecule type" value="Genomic_DNA"/>
</dbReference>
<evidence type="ECO:0000256" key="7">
    <source>
        <dbReference type="SAM" id="Phobius"/>
    </source>
</evidence>
<evidence type="ECO:0000259" key="9">
    <source>
        <dbReference type="Pfam" id="PF12821"/>
    </source>
</evidence>
<reference evidence="10" key="1">
    <citation type="submission" date="2016-04" db="EMBL/GenBank/DDBJ databases">
        <authorList>
            <person name="Evans L.H."/>
            <person name="Alamgir A."/>
            <person name="Owens N."/>
            <person name="Weber N.D."/>
            <person name="Virtaneva K."/>
            <person name="Barbian K."/>
            <person name="Babar A."/>
            <person name="Rosenke K."/>
        </authorList>
    </citation>
    <scope>NUCLEOTIDE SEQUENCE [LARGE SCALE GENOMIC DNA]</scope>
    <source>
        <strain evidence="10">CBS 101.48</strain>
    </source>
</reference>